<sequence>MLARAVWSFGDALPIGVAVVHRIVEFFQVTSEPCHVPGGKFAYARGDLGYWNEARASIGSGFAVWDEICYWHTVSGHREPFAPLHTTHYRAAIVSQFPLTKGCRHNS</sequence>
<accession>A0A1X2CUG2</accession>
<dbReference type="AlphaFoldDB" id="A0A1X2CUG2"/>
<name>A0A1X2CUG2_9MYCO</name>
<comment type="caution">
    <text evidence="1">The sequence shown here is derived from an EMBL/GenBank/DDBJ whole genome shotgun (WGS) entry which is preliminary data.</text>
</comment>
<dbReference type="STRING" id="486698.AWC22_18745"/>
<reference evidence="1 2" key="1">
    <citation type="submission" date="2016-01" db="EMBL/GenBank/DDBJ databases">
        <title>The new phylogeny of the genus Mycobacterium.</title>
        <authorList>
            <person name="Tarcisio F."/>
            <person name="Conor M."/>
            <person name="Antonella G."/>
            <person name="Elisabetta G."/>
            <person name="Giulia F.S."/>
            <person name="Sara T."/>
            <person name="Anna F."/>
            <person name="Clotilde B."/>
            <person name="Roberto B."/>
            <person name="Veronica D.S."/>
            <person name="Fabio R."/>
            <person name="Monica P."/>
            <person name="Olivier J."/>
            <person name="Enrico T."/>
            <person name="Nicola S."/>
        </authorList>
    </citation>
    <scope>NUCLEOTIDE SEQUENCE [LARGE SCALE GENOMIC DNA]</scope>
    <source>
        <strain evidence="1 2">DSM 45176</strain>
    </source>
</reference>
<proteinExistence type="predicted"/>
<dbReference type="EMBL" id="LQPQ01000073">
    <property type="protein sequence ID" value="ORW79575.1"/>
    <property type="molecule type" value="Genomic_DNA"/>
</dbReference>
<keyword evidence="2" id="KW-1185">Reference proteome</keyword>
<evidence type="ECO:0000313" key="1">
    <source>
        <dbReference type="EMBL" id="ORW79575.1"/>
    </source>
</evidence>
<organism evidence="1 2">
    <name type="scientific">Mycobacterium riyadhense</name>
    <dbReference type="NCBI Taxonomy" id="486698"/>
    <lineage>
        <taxon>Bacteria</taxon>
        <taxon>Bacillati</taxon>
        <taxon>Actinomycetota</taxon>
        <taxon>Actinomycetes</taxon>
        <taxon>Mycobacteriales</taxon>
        <taxon>Mycobacteriaceae</taxon>
        <taxon>Mycobacterium</taxon>
    </lineage>
</organism>
<evidence type="ECO:0000313" key="2">
    <source>
        <dbReference type="Proteomes" id="UP000193087"/>
    </source>
</evidence>
<protein>
    <submittedName>
        <fullName evidence="1">Uncharacterized protein</fullName>
    </submittedName>
</protein>
<gene>
    <name evidence="1" type="ORF">AWC22_18745</name>
</gene>
<dbReference type="Proteomes" id="UP000193087">
    <property type="component" value="Unassembled WGS sequence"/>
</dbReference>